<protein>
    <submittedName>
        <fullName evidence="2">Uncharacterized protein</fullName>
    </submittedName>
</protein>
<evidence type="ECO:0000256" key="1">
    <source>
        <dbReference type="SAM" id="MobiDB-lite"/>
    </source>
</evidence>
<dbReference type="AlphaFoldDB" id="A0A9W7FPD9"/>
<gene>
    <name evidence="2" type="ORF">TrLO_g12104</name>
</gene>
<feature type="compositionally biased region" description="Basic residues" evidence="1">
    <location>
        <begin position="112"/>
        <end position="123"/>
    </location>
</feature>
<feature type="compositionally biased region" description="Basic residues" evidence="1">
    <location>
        <begin position="89"/>
        <end position="100"/>
    </location>
</feature>
<feature type="compositionally biased region" description="Basic and acidic residues" evidence="1">
    <location>
        <begin position="64"/>
        <end position="88"/>
    </location>
</feature>
<comment type="caution">
    <text evidence="2">The sequence shown here is derived from an EMBL/GenBank/DDBJ whole genome shotgun (WGS) entry which is preliminary data.</text>
</comment>
<feature type="region of interest" description="Disordered" evidence="1">
    <location>
        <begin position="64"/>
        <end position="123"/>
    </location>
</feature>
<evidence type="ECO:0000313" key="2">
    <source>
        <dbReference type="EMBL" id="GMI15897.1"/>
    </source>
</evidence>
<dbReference type="Proteomes" id="UP001165122">
    <property type="component" value="Unassembled WGS sequence"/>
</dbReference>
<feature type="compositionally biased region" description="Basic and acidic residues" evidence="1">
    <location>
        <begin position="101"/>
        <end position="111"/>
    </location>
</feature>
<reference evidence="3" key="1">
    <citation type="journal article" date="2023" name="Commun. Biol.">
        <title>Genome analysis of Parmales, the sister group of diatoms, reveals the evolutionary specialization of diatoms from phago-mixotrophs to photoautotrophs.</title>
        <authorList>
            <person name="Ban H."/>
            <person name="Sato S."/>
            <person name="Yoshikawa S."/>
            <person name="Yamada K."/>
            <person name="Nakamura Y."/>
            <person name="Ichinomiya M."/>
            <person name="Sato N."/>
            <person name="Blanc-Mathieu R."/>
            <person name="Endo H."/>
            <person name="Kuwata A."/>
            <person name="Ogata H."/>
        </authorList>
    </citation>
    <scope>NUCLEOTIDE SEQUENCE [LARGE SCALE GENOMIC DNA]</scope>
    <source>
        <strain evidence="3">NIES 3700</strain>
    </source>
</reference>
<sequence>MDKTIGALKEELKEIDKLLGTCSLDLLEGQTGRKKKELYEEKVVEMRGKEEDFKILNDNERAAQFETNRKETERLTKQREAVEKEKRVQQKYRKETKKGKRELEGMTEERYKKKFGQARSQRR</sequence>
<name>A0A9W7FPD9_9STRA</name>
<accession>A0A9W7FPD9</accession>
<organism evidence="2 3">
    <name type="scientific">Triparma laevis f. longispina</name>
    <dbReference type="NCBI Taxonomy" id="1714387"/>
    <lineage>
        <taxon>Eukaryota</taxon>
        <taxon>Sar</taxon>
        <taxon>Stramenopiles</taxon>
        <taxon>Ochrophyta</taxon>
        <taxon>Bolidophyceae</taxon>
        <taxon>Parmales</taxon>
        <taxon>Triparmaceae</taxon>
        <taxon>Triparma</taxon>
    </lineage>
</organism>
<dbReference type="EMBL" id="BRXW01000239">
    <property type="protein sequence ID" value="GMI15897.1"/>
    <property type="molecule type" value="Genomic_DNA"/>
</dbReference>
<evidence type="ECO:0000313" key="3">
    <source>
        <dbReference type="Proteomes" id="UP001165122"/>
    </source>
</evidence>
<proteinExistence type="predicted"/>
<keyword evidence="3" id="KW-1185">Reference proteome</keyword>